<dbReference type="KEGG" id="mwe:WEN_00375"/>
<comment type="similarity">
    <text evidence="3">Belongs to the bacterial histone-like protein family.</text>
</comment>
<evidence type="ECO:0000256" key="1">
    <source>
        <dbReference type="ARBA" id="ARBA00023067"/>
    </source>
</evidence>
<organism evidence="4 5">
    <name type="scientific">Mycoplasma wenyonii (strain Massachusetts)</name>
    <name type="common">Eperythrozoon wenyonii</name>
    <dbReference type="NCBI Taxonomy" id="1197325"/>
    <lineage>
        <taxon>Bacteria</taxon>
        <taxon>Bacillati</taxon>
        <taxon>Mycoplasmatota</taxon>
        <taxon>Mollicutes</taxon>
        <taxon>Mycoplasmataceae</taxon>
        <taxon>Mycoplasma</taxon>
    </lineage>
</organism>
<keyword evidence="5" id="KW-1185">Reference proteome</keyword>
<name>I6ZE89_MYCWM</name>
<evidence type="ECO:0000313" key="5">
    <source>
        <dbReference type="Proteomes" id="UP000009005"/>
    </source>
</evidence>
<dbReference type="PANTHER" id="PTHR33175:SF3">
    <property type="entry name" value="DNA-BINDING PROTEIN HU-BETA"/>
    <property type="match status" value="1"/>
</dbReference>
<dbReference type="RefSeq" id="WP_014849592.1">
    <property type="nucleotide sequence ID" value="NC_018149.1"/>
</dbReference>
<gene>
    <name evidence="4" type="ordered locus">WEN_00375</name>
</gene>
<dbReference type="PANTHER" id="PTHR33175">
    <property type="entry name" value="DNA-BINDING PROTEIN HU"/>
    <property type="match status" value="1"/>
</dbReference>
<evidence type="ECO:0000256" key="2">
    <source>
        <dbReference type="ARBA" id="ARBA00023125"/>
    </source>
</evidence>
<dbReference type="Pfam" id="PF00216">
    <property type="entry name" value="Bac_DNA_binding"/>
    <property type="match status" value="1"/>
</dbReference>
<dbReference type="SUPFAM" id="SSF47729">
    <property type="entry name" value="IHF-like DNA-binding proteins"/>
    <property type="match status" value="1"/>
</dbReference>
<dbReference type="InterPro" id="IPR000119">
    <property type="entry name" value="Hist_DNA-bd"/>
</dbReference>
<dbReference type="SMART" id="SM00411">
    <property type="entry name" value="BHL"/>
    <property type="match status" value="1"/>
</dbReference>
<accession>I6ZE89</accession>
<keyword evidence="1" id="KW-0226">DNA condensation</keyword>
<dbReference type="HOGENOM" id="CLU_105066_3_3_14"/>
<dbReference type="PATRIC" id="fig|1197325.3.peg.84"/>
<sequence length="95" mass="10644">MNKSELLSAIASKTKLTKDQVNSVLNSYAEIVMDQAIQNKEFTVLNWGKVKITKSAERKGLNPATKKPITIPARWVPRFAFSRTLKARIAEEVKG</sequence>
<dbReference type="Gene3D" id="4.10.520.10">
    <property type="entry name" value="IHF-like DNA-binding proteins"/>
    <property type="match status" value="1"/>
</dbReference>
<reference evidence="4 5" key="1">
    <citation type="journal article" date="2012" name="J. Bacteriol.">
        <title>Complete genome sequence of Mycoplasma wenyonii strain Massachusetts.</title>
        <authorList>
            <person name="Dos Santos A.P."/>
            <person name="Guimaraes A.M."/>
            <person name="do Nascimento N.C."/>
            <person name="Sanmiguel P.J."/>
            <person name="Messick J.B."/>
        </authorList>
    </citation>
    <scope>NUCLEOTIDE SEQUENCE [LARGE SCALE GENOMIC DNA]</scope>
    <source>
        <strain evidence="4 5">Massachusetts</strain>
    </source>
</reference>
<dbReference type="GO" id="GO:0005829">
    <property type="term" value="C:cytosol"/>
    <property type="evidence" value="ECO:0007669"/>
    <property type="project" value="TreeGrafter"/>
</dbReference>
<dbReference type="STRING" id="1197325.WEN_00375"/>
<dbReference type="GO" id="GO:0030527">
    <property type="term" value="F:structural constituent of chromatin"/>
    <property type="evidence" value="ECO:0007669"/>
    <property type="project" value="InterPro"/>
</dbReference>
<dbReference type="OrthoDB" id="399230at2"/>
<dbReference type="GO" id="GO:0003677">
    <property type="term" value="F:DNA binding"/>
    <property type="evidence" value="ECO:0007669"/>
    <property type="project" value="UniProtKB-KW"/>
</dbReference>
<dbReference type="GO" id="GO:0030261">
    <property type="term" value="P:chromosome condensation"/>
    <property type="evidence" value="ECO:0007669"/>
    <property type="project" value="UniProtKB-KW"/>
</dbReference>
<keyword evidence="2 4" id="KW-0238">DNA-binding</keyword>
<proteinExistence type="inferred from homology"/>
<dbReference type="InterPro" id="IPR010992">
    <property type="entry name" value="IHF-like_DNA-bd_dom_sf"/>
</dbReference>
<protein>
    <submittedName>
        <fullName evidence="4">DNA-binding protein hu-alpha</fullName>
    </submittedName>
</protein>
<dbReference type="Proteomes" id="UP000009005">
    <property type="component" value="Chromosome"/>
</dbReference>
<evidence type="ECO:0000313" key="4">
    <source>
        <dbReference type="EMBL" id="AFN64882.1"/>
    </source>
</evidence>
<dbReference type="EMBL" id="CP003703">
    <property type="protein sequence ID" value="AFN64882.1"/>
    <property type="molecule type" value="Genomic_DNA"/>
</dbReference>
<evidence type="ECO:0000256" key="3">
    <source>
        <dbReference type="RuleBase" id="RU003939"/>
    </source>
</evidence>
<dbReference type="CDD" id="cd00591">
    <property type="entry name" value="HU_IHF"/>
    <property type="match status" value="1"/>
</dbReference>
<dbReference type="AlphaFoldDB" id="I6ZE89"/>